<protein>
    <submittedName>
        <fullName evidence="2">Uncharacterized protein</fullName>
    </submittedName>
</protein>
<dbReference type="AlphaFoldDB" id="A0A6J4R7S9"/>
<organism evidence="2">
    <name type="scientific">uncultured Solirubrobacteraceae bacterium</name>
    <dbReference type="NCBI Taxonomy" id="1162706"/>
    <lineage>
        <taxon>Bacteria</taxon>
        <taxon>Bacillati</taxon>
        <taxon>Actinomycetota</taxon>
        <taxon>Thermoleophilia</taxon>
        <taxon>Solirubrobacterales</taxon>
        <taxon>Solirubrobacteraceae</taxon>
        <taxon>environmental samples</taxon>
    </lineage>
</organism>
<gene>
    <name evidence="2" type="ORF">AVDCRST_MAG38-300</name>
</gene>
<sequence length="90" mass="9662">MAATGATRSNRTTRTADRNRSPLTSARRGERRAAAHAKPAETHAAPAAAPAMHITPNVAIVARGGLRGARPERAARWLQLDASDLRRFRA</sequence>
<accession>A0A6J4R7S9</accession>
<name>A0A6J4R7S9_9ACTN</name>
<feature type="compositionally biased region" description="Polar residues" evidence="1">
    <location>
        <begin position="1"/>
        <end position="13"/>
    </location>
</feature>
<proteinExistence type="predicted"/>
<evidence type="ECO:0000256" key="1">
    <source>
        <dbReference type="SAM" id="MobiDB-lite"/>
    </source>
</evidence>
<reference evidence="2" key="1">
    <citation type="submission" date="2020-02" db="EMBL/GenBank/DDBJ databases">
        <authorList>
            <person name="Meier V. D."/>
        </authorList>
    </citation>
    <scope>NUCLEOTIDE SEQUENCE</scope>
    <source>
        <strain evidence="2">AVDCRST_MAG38</strain>
    </source>
</reference>
<feature type="region of interest" description="Disordered" evidence="1">
    <location>
        <begin position="1"/>
        <end position="53"/>
    </location>
</feature>
<evidence type="ECO:0000313" key="2">
    <source>
        <dbReference type="EMBL" id="CAA9462688.1"/>
    </source>
</evidence>
<feature type="compositionally biased region" description="Low complexity" evidence="1">
    <location>
        <begin position="42"/>
        <end position="53"/>
    </location>
</feature>
<feature type="compositionally biased region" description="Basic and acidic residues" evidence="1">
    <location>
        <begin position="27"/>
        <end position="41"/>
    </location>
</feature>
<dbReference type="EMBL" id="CADCVJ010000016">
    <property type="protein sequence ID" value="CAA9462688.1"/>
    <property type="molecule type" value="Genomic_DNA"/>
</dbReference>